<proteinExistence type="inferred from homology"/>
<dbReference type="InterPro" id="IPR023186">
    <property type="entry name" value="IUNH"/>
</dbReference>
<protein>
    <submittedName>
        <fullName evidence="5">ATP-dependent RNA helicase</fullName>
    </submittedName>
</protein>
<dbReference type="SUPFAM" id="SSF53590">
    <property type="entry name" value="Nucleoside hydrolase"/>
    <property type="match status" value="1"/>
</dbReference>
<evidence type="ECO:0000256" key="3">
    <source>
        <dbReference type="ARBA" id="ARBA00023295"/>
    </source>
</evidence>
<dbReference type="STRING" id="86259.A0A4Z1P907"/>
<keyword evidence="5" id="KW-0067">ATP-binding</keyword>
<evidence type="ECO:0000256" key="1">
    <source>
        <dbReference type="ARBA" id="ARBA00009176"/>
    </source>
</evidence>
<dbReference type="InterPro" id="IPR036452">
    <property type="entry name" value="Ribo_hydro-like"/>
</dbReference>
<comment type="caution">
    <text evidence="5">The sequence shown here is derived from an EMBL/GenBank/DDBJ whole genome shotgun (WGS) entry which is preliminary data.</text>
</comment>
<keyword evidence="5" id="KW-0347">Helicase</keyword>
<gene>
    <name evidence="5" type="ORF">E6O75_ATG02763</name>
</gene>
<evidence type="ECO:0000313" key="5">
    <source>
        <dbReference type="EMBL" id="TID24398.1"/>
    </source>
</evidence>
<dbReference type="Pfam" id="PF01156">
    <property type="entry name" value="IU_nuc_hydro"/>
    <property type="match status" value="1"/>
</dbReference>
<dbReference type="GO" id="GO:0005829">
    <property type="term" value="C:cytosol"/>
    <property type="evidence" value="ECO:0007669"/>
    <property type="project" value="TreeGrafter"/>
</dbReference>
<evidence type="ECO:0000256" key="2">
    <source>
        <dbReference type="ARBA" id="ARBA00022801"/>
    </source>
</evidence>
<keyword evidence="5" id="KW-0547">Nucleotide-binding</keyword>
<dbReference type="InterPro" id="IPR001910">
    <property type="entry name" value="Inosine/uridine_hydrolase_dom"/>
</dbReference>
<reference evidence="5 6" key="1">
    <citation type="submission" date="2019-04" db="EMBL/GenBank/DDBJ databases">
        <title>High contiguity whole genome sequence and gene annotation resource for two Venturia nashicola isolates.</title>
        <authorList>
            <person name="Prokchorchik M."/>
            <person name="Won K."/>
            <person name="Lee Y."/>
            <person name="Choi E.D."/>
            <person name="Segonzac C."/>
            <person name="Sohn K.H."/>
        </authorList>
    </citation>
    <scope>NUCLEOTIDE SEQUENCE [LARGE SCALE GENOMIC DNA]</scope>
    <source>
        <strain evidence="5 6">PRI2</strain>
    </source>
</reference>
<dbReference type="PANTHER" id="PTHR12304:SF4">
    <property type="entry name" value="URIDINE NUCLEOSIDASE"/>
    <property type="match status" value="1"/>
</dbReference>
<dbReference type="Proteomes" id="UP000298493">
    <property type="component" value="Unassembled WGS sequence"/>
</dbReference>
<evidence type="ECO:0000313" key="6">
    <source>
        <dbReference type="Proteomes" id="UP000298493"/>
    </source>
</evidence>
<name>A0A4Z1P907_9PEZI</name>
<keyword evidence="2" id="KW-0378">Hydrolase</keyword>
<dbReference type="AlphaFoldDB" id="A0A4Z1P907"/>
<keyword evidence="6" id="KW-1185">Reference proteome</keyword>
<feature type="domain" description="Inosine/uridine-preferring nucleoside hydrolase" evidence="4">
    <location>
        <begin position="22"/>
        <end position="431"/>
    </location>
</feature>
<dbReference type="PANTHER" id="PTHR12304">
    <property type="entry name" value="INOSINE-URIDINE PREFERRING NUCLEOSIDE HYDROLASE"/>
    <property type="match status" value="1"/>
</dbReference>
<dbReference type="GO" id="GO:0008477">
    <property type="term" value="F:purine nucleosidase activity"/>
    <property type="evidence" value="ECO:0007669"/>
    <property type="project" value="TreeGrafter"/>
</dbReference>
<comment type="similarity">
    <text evidence="1">Belongs to the IUNH family.</text>
</comment>
<accession>A0A4Z1P907</accession>
<keyword evidence="3" id="KW-0326">Glycosidase</keyword>
<dbReference type="EMBL" id="SNSC02000005">
    <property type="protein sequence ID" value="TID24398.1"/>
    <property type="molecule type" value="Genomic_DNA"/>
</dbReference>
<dbReference type="GO" id="GO:0006152">
    <property type="term" value="P:purine nucleoside catabolic process"/>
    <property type="evidence" value="ECO:0007669"/>
    <property type="project" value="TreeGrafter"/>
</dbReference>
<evidence type="ECO:0000259" key="4">
    <source>
        <dbReference type="Pfam" id="PF01156"/>
    </source>
</evidence>
<sequence length="446" mass="48349">MNDAAREKAEQLLGLAPGGTEIPDAFAILLCAHNPRLELLGISTVHGNASLANTTANSLSILEAIGRRDVPVFPGAAKPFCREAVHAVDIHATFRIHQSHRDGYSDNHIGESGLDGTTILPVPIAKPQTGEHGGIHAIYQSLIKTPPGTAWLVATGALTNIGLLFTVYPNLASHIAGLSIMGGAIGGFFSHAPVGRLADRVELSEELHREFPAGLPDNSPMTIKEVASHFREKKLFRNAQDLDDSKIEALLHEARGSFGNTTPFAEFNIYCDPEAAHSLFSNPILSPKITLIPLDLTHQVLGNEIVMHALRHGYNSTTAKDAPATSRVRHLFLEILTFFASTYAREFAMNNGPPLHDPIAVAAIFAPELFDDNQGERYEVYVVRDGDDSLLDHTRLAGHVGQCGRTCVRLVEKGEGGVRIPRSLEVGVFWQMIDLALGWAQEKGMK</sequence>
<dbReference type="Gene3D" id="3.90.245.10">
    <property type="entry name" value="Ribonucleoside hydrolase-like"/>
    <property type="match status" value="1"/>
</dbReference>
<organism evidence="5 6">
    <name type="scientific">Venturia nashicola</name>
    <dbReference type="NCBI Taxonomy" id="86259"/>
    <lineage>
        <taxon>Eukaryota</taxon>
        <taxon>Fungi</taxon>
        <taxon>Dikarya</taxon>
        <taxon>Ascomycota</taxon>
        <taxon>Pezizomycotina</taxon>
        <taxon>Dothideomycetes</taxon>
        <taxon>Pleosporomycetidae</taxon>
        <taxon>Venturiales</taxon>
        <taxon>Venturiaceae</taxon>
        <taxon>Venturia</taxon>
    </lineage>
</organism>
<dbReference type="GO" id="GO:0004386">
    <property type="term" value="F:helicase activity"/>
    <property type="evidence" value="ECO:0007669"/>
    <property type="project" value="UniProtKB-KW"/>
</dbReference>